<evidence type="ECO:0000256" key="3">
    <source>
        <dbReference type="SAM" id="MobiDB-lite"/>
    </source>
</evidence>
<gene>
    <name evidence="4" type="ORF">DICSQDRAFT_149043</name>
</gene>
<comment type="similarity">
    <text evidence="1">Belongs to the actin family.</text>
</comment>
<dbReference type="InterPro" id="IPR043129">
    <property type="entry name" value="ATPase_NBD"/>
</dbReference>
<dbReference type="Gene3D" id="3.30.420.40">
    <property type="match status" value="2"/>
</dbReference>
<dbReference type="SMART" id="SM00268">
    <property type="entry name" value="ACTIN"/>
    <property type="match status" value="1"/>
</dbReference>
<organism evidence="4 5">
    <name type="scientific">Dichomitus squalens (strain LYAD-421)</name>
    <name type="common">Western red white-rot fungus</name>
    <dbReference type="NCBI Taxonomy" id="732165"/>
    <lineage>
        <taxon>Eukaryota</taxon>
        <taxon>Fungi</taxon>
        <taxon>Dikarya</taxon>
        <taxon>Basidiomycota</taxon>
        <taxon>Agaricomycotina</taxon>
        <taxon>Agaricomycetes</taxon>
        <taxon>Polyporales</taxon>
        <taxon>Polyporaceae</taxon>
        <taxon>Dichomitus</taxon>
    </lineage>
</organism>
<dbReference type="FunFam" id="3.30.420.40:FF:000058">
    <property type="entry name" value="Putative actin-related protein 5"/>
    <property type="match status" value="1"/>
</dbReference>
<name>R7SU90_DICSQ</name>
<feature type="compositionally biased region" description="Acidic residues" evidence="3">
    <location>
        <begin position="396"/>
        <end position="405"/>
    </location>
</feature>
<feature type="coiled-coil region" evidence="2">
    <location>
        <begin position="286"/>
        <end position="313"/>
    </location>
</feature>
<dbReference type="GeneID" id="18836803"/>
<dbReference type="HOGENOM" id="CLU_008246_1_0_1"/>
<dbReference type="RefSeq" id="XP_007368738.1">
    <property type="nucleotide sequence ID" value="XM_007368676.1"/>
</dbReference>
<evidence type="ECO:0000256" key="2">
    <source>
        <dbReference type="SAM" id="Coils"/>
    </source>
</evidence>
<dbReference type="EMBL" id="JH719434">
    <property type="protein sequence ID" value="EJF58542.1"/>
    <property type="molecule type" value="Genomic_DNA"/>
</dbReference>
<dbReference type="OMA" id="YPFTEHV"/>
<dbReference type="Pfam" id="PF00022">
    <property type="entry name" value="Actin"/>
    <property type="match status" value="2"/>
</dbReference>
<dbReference type="CDD" id="cd10211">
    <property type="entry name" value="ASKHA_NBD_Arp5"/>
    <property type="match status" value="1"/>
</dbReference>
<evidence type="ECO:0000313" key="4">
    <source>
        <dbReference type="EMBL" id="EJF58542.1"/>
    </source>
</evidence>
<dbReference type="AlphaFoldDB" id="R7SU90"/>
<dbReference type="InterPro" id="IPR004000">
    <property type="entry name" value="Actin"/>
</dbReference>
<feature type="compositionally biased region" description="Basic and acidic residues" evidence="3">
    <location>
        <begin position="419"/>
        <end position="441"/>
    </location>
</feature>
<proteinExistence type="inferred from homology"/>
<feature type="region of interest" description="Disordered" evidence="3">
    <location>
        <begin position="374"/>
        <end position="454"/>
    </location>
</feature>
<protein>
    <submittedName>
        <fullName evidence="4">Actin-like ATPase domain-containing protein</fullName>
    </submittedName>
</protein>
<dbReference type="Proteomes" id="UP000053319">
    <property type="component" value="Unassembled WGS sequence"/>
</dbReference>
<accession>R7SU90</accession>
<dbReference type="OrthoDB" id="7340501at2759"/>
<keyword evidence="2" id="KW-0175">Coiled coil</keyword>
<evidence type="ECO:0000256" key="1">
    <source>
        <dbReference type="RuleBase" id="RU000487"/>
    </source>
</evidence>
<dbReference type="PANTHER" id="PTHR11937">
    <property type="entry name" value="ACTIN"/>
    <property type="match status" value="1"/>
</dbReference>
<dbReference type="SUPFAM" id="SSF53067">
    <property type="entry name" value="Actin-like ATPase domain"/>
    <property type="match status" value="2"/>
</dbReference>
<sequence length="742" mass="83980">MEVDESNITFLPIQPLPTVQVPATDYDDHRDAHTPLCIDNGSTHLRFGFCTSDTPRTGINMVAKYKERKTNKPLLLFGEGIDVEGGARSQAKTPWEGDVLLNFDALENALDYAFIHLGIDTPAVDHPILMTERLASPLHSRALTSELMFEQYSVPSLAFCVDSVMSFYHNNLPSPPVPFRDDGLVVSFNTASTSVIPILDGKGIMSHAKRINWGASQATDYLLKLIQLKYPTFPSRVTPTQCNWMLQNFCEFSPDYPALLRKLKDPLNLRASERIIQFPYQVPVTEEKTEEELARIAERKKEQGRKLQELAAKSRMEKLVQKETDLAHLLSVRERKEEESKREWADTLREEGFANDAALEAAIKKLEADLKKARKKEADGEDAENEEPPSFPLVDVPDEDLDEEGLKEKKKQKLMKAGYEARERAKREKEREREERAAEEKREEEERDRDLSGWATKMRREQETLMNRIKERNRRRAALTDRKSAASQARMKSIANLAADDRVPKKRRKAGGEDMFGADDADWAIYRKINTAAASSDEEEDFAALAAVEQKLLAHDPTFTEEHTHAALSSQRSALMSAFRPAYDEGDAQGKARIHLNIERWRACEAWFSPSMAGIDSAGLGEVLQNVLARFSDADKGRLVNNVFLTGAPSQLPGLRDRLHATLRPILPPEMPLEIVRAADPVLDAWRGMADFAKTDEFKKVGVTRAEYEEWGGERVKRWWGGNWNASVPLKEDWGPRDGTHC</sequence>
<dbReference type="KEGG" id="dsq:DICSQDRAFT_149043"/>
<evidence type="ECO:0000313" key="5">
    <source>
        <dbReference type="Proteomes" id="UP000053319"/>
    </source>
</evidence>
<reference evidence="4 5" key="1">
    <citation type="journal article" date="2012" name="Science">
        <title>The Paleozoic origin of enzymatic lignin decomposition reconstructed from 31 fungal genomes.</title>
        <authorList>
            <person name="Floudas D."/>
            <person name="Binder M."/>
            <person name="Riley R."/>
            <person name="Barry K."/>
            <person name="Blanchette R.A."/>
            <person name="Henrissat B."/>
            <person name="Martinez A.T."/>
            <person name="Otillar R."/>
            <person name="Spatafora J.W."/>
            <person name="Yadav J.S."/>
            <person name="Aerts A."/>
            <person name="Benoit I."/>
            <person name="Boyd A."/>
            <person name="Carlson A."/>
            <person name="Copeland A."/>
            <person name="Coutinho P.M."/>
            <person name="de Vries R.P."/>
            <person name="Ferreira P."/>
            <person name="Findley K."/>
            <person name="Foster B."/>
            <person name="Gaskell J."/>
            <person name="Glotzer D."/>
            <person name="Gorecki P."/>
            <person name="Heitman J."/>
            <person name="Hesse C."/>
            <person name="Hori C."/>
            <person name="Igarashi K."/>
            <person name="Jurgens J.A."/>
            <person name="Kallen N."/>
            <person name="Kersten P."/>
            <person name="Kohler A."/>
            <person name="Kuees U."/>
            <person name="Kumar T.K.A."/>
            <person name="Kuo A."/>
            <person name="LaButti K."/>
            <person name="Larrondo L.F."/>
            <person name="Lindquist E."/>
            <person name="Ling A."/>
            <person name="Lombard V."/>
            <person name="Lucas S."/>
            <person name="Lundell T."/>
            <person name="Martin R."/>
            <person name="McLaughlin D.J."/>
            <person name="Morgenstern I."/>
            <person name="Morin E."/>
            <person name="Murat C."/>
            <person name="Nagy L.G."/>
            <person name="Nolan M."/>
            <person name="Ohm R.A."/>
            <person name="Patyshakuliyeva A."/>
            <person name="Rokas A."/>
            <person name="Ruiz-Duenas F.J."/>
            <person name="Sabat G."/>
            <person name="Salamov A."/>
            <person name="Samejima M."/>
            <person name="Schmutz J."/>
            <person name="Slot J.C."/>
            <person name="St John F."/>
            <person name="Stenlid J."/>
            <person name="Sun H."/>
            <person name="Sun S."/>
            <person name="Syed K."/>
            <person name="Tsang A."/>
            <person name="Wiebenga A."/>
            <person name="Young D."/>
            <person name="Pisabarro A."/>
            <person name="Eastwood D.C."/>
            <person name="Martin F."/>
            <person name="Cullen D."/>
            <person name="Grigoriev I.V."/>
            <person name="Hibbett D.S."/>
        </authorList>
    </citation>
    <scope>NUCLEOTIDE SEQUENCE [LARGE SCALE GENOMIC DNA]</scope>
    <source>
        <strain evidence="4 5">LYAD-421 SS1</strain>
    </source>
</reference>